<evidence type="ECO:0000313" key="2">
    <source>
        <dbReference type="EMBL" id="MEQ2266379.1"/>
    </source>
</evidence>
<evidence type="ECO:0000256" key="1">
    <source>
        <dbReference type="SAM" id="MobiDB-lite"/>
    </source>
</evidence>
<name>A0ABV0WAZ7_9TELE</name>
<reference evidence="2 3" key="1">
    <citation type="submission" date="2021-06" db="EMBL/GenBank/DDBJ databases">
        <authorList>
            <person name="Palmer J.M."/>
        </authorList>
    </citation>
    <scope>NUCLEOTIDE SEQUENCE [LARGE SCALE GENOMIC DNA]</scope>
    <source>
        <strain evidence="2 3">XR_2019</strain>
        <tissue evidence="2">Muscle</tissue>
    </source>
</reference>
<sequence>MLKKERNDIWKQAEAKTTLFFPKTYCTLTHFTEHLTEFRDSQAVWELALRFYWYNCPPRTDEAPVSSPVLNEQAGIKTETKQNKKKKSGGGARKLTEIRKPTTSGRRCSWPKRV</sequence>
<accession>A0ABV0WAZ7</accession>
<organism evidence="2 3">
    <name type="scientific">Xenotaenia resolanae</name>
    <dbReference type="NCBI Taxonomy" id="208358"/>
    <lineage>
        <taxon>Eukaryota</taxon>
        <taxon>Metazoa</taxon>
        <taxon>Chordata</taxon>
        <taxon>Craniata</taxon>
        <taxon>Vertebrata</taxon>
        <taxon>Euteleostomi</taxon>
        <taxon>Actinopterygii</taxon>
        <taxon>Neopterygii</taxon>
        <taxon>Teleostei</taxon>
        <taxon>Neoteleostei</taxon>
        <taxon>Acanthomorphata</taxon>
        <taxon>Ovalentaria</taxon>
        <taxon>Atherinomorphae</taxon>
        <taxon>Cyprinodontiformes</taxon>
        <taxon>Goodeidae</taxon>
        <taxon>Xenotaenia</taxon>
    </lineage>
</organism>
<dbReference type="EMBL" id="JAHRIM010040160">
    <property type="protein sequence ID" value="MEQ2266379.1"/>
    <property type="molecule type" value="Genomic_DNA"/>
</dbReference>
<keyword evidence="3" id="KW-1185">Reference proteome</keyword>
<comment type="caution">
    <text evidence="2">The sequence shown here is derived from an EMBL/GenBank/DDBJ whole genome shotgun (WGS) entry which is preliminary data.</text>
</comment>
<proteinExistence type="predicted"/>
<dbReference type="Proteomes" id="UP001444071">
    <property type="component" value="Unassembled WGS sequence"/>
</dbReference>
<protein>
    <submittedName>
        <fullName evidence="2">Uncharacterized protein</fullName>
    </submittedName>
</protein>
<gene>
    <name evidence="2" type="ORF">XENORESO_001314</name>
</gene>
<evidence type="ECO:0000313" key="3">
    <source>
        <dbReference type="Proteomes" id="UP001444071"/>
    </source>
</evidence>
<feature type="region of interest" description="Disordered" evidence="1">
    <location>
        <begin position="64"/>
        <end position="114"/>
    </location>
</feature>